<dbReference type="EMBL" id="JABFUD020000023">
    <property type="protein sequence ID" value="KAI5061457.1"/>
    <property type="molecule type" value="Genomic_DNA"/>
</dbReference>
<dbReference type="InterPro" id="IPR011989">
    <property type="entry name" value="ARM-like"/>
</dbReference>
<dbReference type="Gene3D" id="1.25.10.10">
    <property type="entry name" value="Leucine-rich Repeat Variant"/>
    <property type="match status" value="1"/>
</dbReference>
<evidence type="ECO:0008006" key="4">
    <source>
        <dbReference type="Google" id="ProtNLM"/>
    </source>
</evidence>
<dbReference type="PANTHER" id="PTHR10182">
    <property type="entry name" value="CALCIUM-BINDING PROTEIN 39-RELATED"/>
    <property type="match status" value="1"/>
</dbReference>
<protein>
    <recommendedName>
        <fullName evidence="4">MO25-like protein At5g47540</fullName>
    </recommendedName>
</protein>
<comment type="similarity">
    <text evidence="1">Belongs to the Mo25 family.</text>
</comment>
<dbReference type="InterPro" id="IPR013878">
    <property type="entry name" value="Mo25"/>
</dbReference>
<dbReference type="InterPro" id="IPR016024">
    <property type="entry name" value="ARM-type_fold"/>
</dbReference>
<comment type="caution">
    <text evidence="2">The sequence shown here is derived from an EMBL/GenBank/DDBJ whole genome shotgun (WGS) entry which is preliminary data.</text>
</comment>
<evidence type="ECO:0000313" key="2">
    <source>
        <dbReference type="EMBL" id="KAI5061457.1"/>
    </source>
</evidence>
<dbReference type="AlphaFoldDB" id="A0A9D4U4X8"/>
<accession>A0A9D4U4X8</accession>
<keyword evidence="3" id="KW-1185">Reference proteome</keyword>
<reference evidence="2" key="1">
    <citation type="submission" date="2021-01" db="EMBL/GenBank/DDBJ databases">
        <title>Adiantum capillus-veneris genome.</title>
        <authorList>
            <person name="Fang Y."/>
            <person name="Liao Q."/>
        </authorList>
    </citation>
    <scope>NUCLEOTIDE SEQUENCE</scope>
    <source>
        <strain evidence="2">H3</strain>
        <tissue evidence="2">Leaf</tissue>
    </source>
</reference>
<gene>
    <name evidence="2" type="ORF">GOP47_0023962</name>
</gene>
<name>A0A9D4U4X8_ADICA</name>
<dbReference type="SUPFAM" id="SSF48371">
    <property type="entry name" value="ARM repeat"/>
    <property type="match status" value="1"/>
</dbReference>
<dbReference type="Proteomes" id="UP000886520">
    <property type="component" value="Chromosome 23"/>
</dbReference>
<dbReference type="GO" id="GO:0043539">
    <property type="term" value="F:protein serine/threonine kinase activator activity"/>
    <property type="evidence" value="ECO:0007669"/>
    <property type="project" value="TreeGrafter"/>
</dbReference>
<dbReference type="OrthoDB" id="609103at2759"/>
<dbReference type="Pfam" id="PF08569">
    <property type="entry name" value="Mo25"/>
    <property type="match status" value="1"/>
</dbReference>
<dbReference type="FunFam" id="1.25.10.10:FF:000146">
    <property type="entry name" value="putative MO25-like protein At5g47540"/>
    <property type="match status" value="1"/>
</dbReference>
<evidence type="ECO:0000313" key="3">
    <source>
        <dbReference type="Proteomes" id="UP000886520"/>
    </source>
</evidence>
<dbReference type="PANTHER" id="PTHR10182:SF12">
    <property type="entry name" value="OS07G0585100 PROTEIN"/>
    <property type="match status" value="1"/>
</dbReference>
<proteinExistence type="inferred from homology"/>
<sequence>MKGIFKTKPRTPAELVRSTRELLAYIDMPTASRDGKKEEKMADLGKNIREMKVILYGNSESEPVPEACTQLTQEFFRENIMRLLIVLLSKLDLETRKDTTQVIANLQRQQVHSRLIASDYLDSNKDLLDILVAGYDNTDMALHYGTMLRECIRHQVAARYVLESENLRKFFGYLEIPNFEVQSDAAATFRELLTRHKSTVAEFLTKNYDWFFAEYNSKLLKSSNYITRRQAVKLLSDMLLDRANAAIMMRYVSSKDNLRILMDLLREPSKNIQVESFHVFKIFVANQHKPPEIVSILLANRNKLLRFFSDFKTDKADEQFDNDKAQVLKEISGLEPKEKT</sequence>
<organism evidence="2 3">
    <name type="scientific">Adiantum capillus-veneris</name>
    <name type="common">Maidenhair fern</name>
    <dbReference type="NCBI Taxonomy" id="13818"/>
    <lineage>
        <taxon>Eukaryota</taxon>
        <taxon>Viridiplantae</taxon>
        <taxon>Streptophyta</taxon>
        <taxon>Embryophyta</taxon>
        <taxon>Tracheophyta</taxon>
        <taxon>Polypodiopsida</taxon>
        <taxon>Polypodiidae</taxon>
        <taxon>Polypodiales</taxon>
        <taxon>Pteridineae</taxon>
        <taxon>Pteridaceae</taxon>
        <taxon>Vittarioideae</taxon>
        <taxon>Adiantum</taxon>
    </lineage>
</organism>
<evidence type="ECO:0000256" key="1">
    <source>
        <dbReference type="ARBA" id="ARBA00011012"/>
    </source>
</evidence>
<dbReference type="GO" id="GO:0035556">
    <property type="term" value="P:intracellular signal transduction"/>
    <property type="evidence" value="ECO:0007669"/>
    <property type="project" value="TreeGrafter"/>
</dbReference>